<dbReference type="OrthoDB" id="8534453at2"/>
<comment type="caution">
    <text evidence="1">The sequence shown here is derived from an EMBL/GenBank/DDBJ whole genome shotgun (WGS) entry which is preliminary data.</text>
</comment>
<organism evidence="1 2">
    <name type="scientific">Stutzerimonas stutzeri</name>
    <name type="common">Pseudomonas stutzeri</name>
    <dbReference type="NCBI Taxonomy" id="316"/>
    <lineage>
        <taxon>Bacteria</taxon>
        <taxon>Pseudomonadati</taxon>
        <taxon>Pseudomonadota</taxon>
        <taxon>Gammaproteobacteria</taxon>
        <taxon>Pseudomonadales</taxon>
        <taxon>Pseudomonadaceae</taxon>
        <taxon>Stutzerimonas</taxon>
    </lineage>
</organism>
<gene>
    <name evidence="1" type="ORF">CXL00_10480</name>
</gene>
<sequence>MRIVTAQQLENWLAEGTVLEKDARGPKVLALPDGTFLKVFYTRRRPFLARLFPYAERFAKNLAMLRDSGFIAPELIETFWLDKSRGLSGCLYRPLPGVSIESIFRADPSLVRQHLSELSKFIKRLHKEGIYFRSLHIGNIILLPNGSFGLIDVLDLQKRPRPLGRNLINRNFDHLRNHLKRKNLEQFPADDLIELYTAIP</sequence>
<reference evidence="1 2" key="1">
    <citation type="submission" date="2018-01" db="EMBL/GenBank/DDBJ databases">
        <title>Denitrification phenotypes of diverse strains of Pseudomonas stutzeri.</title>
        <authorList>
            <person name="Milligan D.A."/>
            <person name="Bergaust L."/>
            <person name="Bakken L.R."/>
            <person name="Frostegard A."/>
        </authorList>
    </citation>
    <scope>NUCLEOTIDE SEQUENCE [LARGE SCALE GENOMIC DNA]</scope>
    <source>
        <strain evidence="1 2">28a3</strain>
    </source>
</reference>
<protein>
    <submittedName>
        <fullName evidence="1">Toluene tolerance protein</fullName>
    </submittedName>
</protein>
<dbReference type="AlphaFoldDB" id="A0A2N8SUS3"/>
<proteinExistence type="predicted"/>
<dbReference type="Proteomes" id="UP000235897">
    <property type="component" value="Unassembled WGS sequence"/>
</dbReference>
<evidence type="ECO:0000313" key="2">
    <source>
        <dbReference type="Proteomes" id="UP000235897"/>
    </source>
</evidence>
<dbReference type="SUPFAM" id="SSF56112">
    <property type="entry name" value="Protein kinase-like (PK-like)"/>
    <property type="match status" value="1"/>
</dbReference>
<dbReference type="InterPro" id="IPR011009">
    <property type="entry name" value="Kinase-like_dom_sf"/>
</dbReference>
<accession>A0A2N8SUS3</accession>
<evidence type="ECO:0000313" key="1">
    <source>
        <dbReference type="EMBL" id="PNG06233.1"/>
    </source>
</evidence>
<name>A0A2N8SUS3_STUST</name>
<dbReference type="EMBL" id="POUW01000003">
    <property type="protein sequence ID" value="PNG06233.1"/>
    <property type="molecule type" value="Genomic_DNA"/>
</dbReference>
<dbReference type="RefSeq" id="WP_102846693.1">
    <property type="nucleotide sequence ID" value="NZ_JAMOIG010000006.1"/>
</dbReference>